<keyword evidence="3 10" id="KW-0132">Cell division</keyword>
<dbReference type="RefSeq" id="WP_149075333.1">
    <property type="nucleotide sequence ID" value="NZ_CP043329.1"/>
</dbReference>
<dbReference type="Proteomes" id="UP000323653">
    <property type="component" value="Chromosome"/>
</dbReference>
<dbReference type="GO" id="GO:0051301">
    <property type="term" value="P:cell division"/>
    <property type="evidence" value="ECO:0007669"/>
    <property type="project" value="UniProtKB-KW"/>
</dbReference>
<dbReference type="GO" id="GO:0008766">
    <property type="term" value="F:UDP-N-acetylmuramoylalanyl-D-glutamyl-2,6-diaminopimelate-D-alanyl-D-alanine ligase activity"/>
    <property type="evidence" value="ECO:0007669"/>
    <property type="project" value="RHEA"/>
</dbReference>
<dbReference type="InterPro" id="IPR036615">
    <property type="entry name" value="Mur_ligase_C_dom_sf"/>
</dbReference>
<dbReference type="SUPFAM" id="SSF53244">
    <property type="entry name" value="MurD-like peptide ligases, peptide-binding domain"/>
    <property type="match status" value="1"/>
</dbReference>
<keyword evidence="1 10" id="KW-0963">Cytoplasm</keyword>
<dbReference type="Pfam" id="PF01225">
    <property type="entry name" value="Mur_ligase"/>
    <property type="match status" value="1"/>
</dbReference>
<evidence type="ECO:0000313" key="16">
    <source>
        <dbReference type="Proteomes" id="UP000323653"/>
    </source>
</evidence>
<dbReference type="UniPathway" id="UPA00219"/>
<evidence type="ECO:0000256" key="4">
    <source>
        <dbReference type="ARBA" id="ARBA00022741"/>
    </source>
</evidence>
<dbReference type="GO" id="GO:0009252">
    <property type="term" value="P:peptidoglycan biosynthetic process"/>
    <property type="evidence" value="ECO:0007669"/>
    <property type="project" value="UniProtKB-UniRule"/>
</dbReference>
<dbReference type="KEGG" id="pej:FYC62_13620"/>
<dbReference type="SUPFAM" id="SSF53623">
    <property type="entry name" value="MurD-like peptide ligases, catalytic domain"/>
    <property type="match status" value="1"/>
</dbReference>
<gene>
    <name evidence="10 15" type="primary">murF</name>
    <name evidence="15" type="ORF">FYC62_13620</name>
</gene>
<dbReference type="InterPro" id="IPR036565">
    <property type="entry name" value="Mur-like_cat_sf"/>
</dbReference>
<evidence type="ECO:0000259" key="13">
    <source>
        <dbReference type="Pfam" id="PF02875"/>
    </source>
</evidence>
<keyword evidence="16" id="KW-1185">Reference proteome</keyword>
<feature type="domain" description="Mur ligase N-terminal catalytic" evidence="12">
    <location>
        <begin position="16"/>
        <end position="62"/>
    </location>
</feature>
<reference evidence="15 16" key="1">
    <citation type="submission" date="2019-08" db="EMBL/GenBank/DDBJ databases">
        <title>Pedobacter sp. nov., isolated from Han river, South Korea.</title>
        <authorList>
            <person name="Lee D.-H."/>
            <person name="Kim Y.-S."/>
            <person name="Hwang E.-M."/>
            <person name="Le Tran T.C."/>
            <person name="Cha C.-J."/>
        </authorList>
    </citation>
    <scope>NUCLEOTIDE SEQUENCE [LARGE SCALE GENOMIC DNA]</scope>
    <source>
        <strain evidence="15 16">CJ43</strain>
    </source>
</reference>
<evidence type="ECO:0000256" key="8">
    <source>
        <dbReference type="ARBA" id="ARBA00023306"/>
    </source>
</evidence>
<evidence type="ECO:0000256" key="10">
    <source>
        <dbReference type="HAMAP-Rule" id="MF_02019"/>
    </source>
</evidence>
<dbReference type="NCBIfam" id="TIGR01143">
    <property type="entry name" value="murF"/>
    <property type="match status" value="1"/>
</dbReference>
<dbReference type="InterPro" id="IPR005863">
    <property type="entry name" value="UDP-N-AcMur_synth"/>
</dbReference>
<dbReference type="GO" id="GO:0008360">
    <property type="term" value="P:regulation of cell shape"/>
    <property type="evidence" value="ECO:0007669"/>
    <property type="project" value="UniProtKB-KW"/>
</dbReference>
<dbReference type="InterPro" id="IPR000713">
    <property type="entry name" value="Mur_ligase_N"/>
</dbReference>
<dbReference type="HAMAP" id="MF_02019">
    <property type="entry name" value="MurF"/>
    <property type="match status" value="1"/>
</dbReference>
<evidence type="ECO:0000256" key="2">
    <source>
        <dbReference type="ARBA" id="ARBA00022598"/>
    </source>
</evidence>
<dbReference type="SUPFAM" id="SSF63418">
    <property type="entry name" value="MurE/MurF N-terminal domain"/>
    <property type="match status" value="1"/>
</dbReference>
<proteinExistence type="inferred from homology"/>
<dbReference type="GO" id="GO:0071555">
    <property type="term" value="P:cell wall organization"/>
    <property type="evidence" value="ECO:0007669"/>
    <property type="project" value="UniProtKB-KW"/>
</dbReference>
<evidence type="ECO:0000256" key="3">
    <source>
        <dbReference type="ARBA" id="ARBA00022618"/>
    </source>
</evidence>
<evidence type="ECO:0000256" key="9">
    <source>
        <dbReference type="ARBA" id="ARBA00023316"/>
    </source>
</evidence>
<dbReference type="InterPro" id="IPR051046">
    <property type="entry name" value="MurCDEF_CellWall_CoF430Synth"/>
</dbReference>
<sequence length="432" mass="47882">MSISEIYDIYLKHPIVCTDTRKISSGCLFFALKGDKFDANQFAEEALKQGAAFAVVDDINVVKGDKFILVDDVLKTLQYLATHHRKALKIPVIGLTGSNGKTTTKELINAVLAQKYNTYATLGNLNNHIGVPLTLLAITQDKELAIVEMGANHQQEIAMLSEICQPDFGLITNVGKAHLEGFGGFEGVKKGKGELYTFLEEAGGTVFVNEDNLHLQDMLKHKKFKETIFYGSSGKGLVNGKLLANNPFLEVEWQHNGETFKVKSQLTGTYNFENILAAIAIGLKLGLKAEEINRGIAVYAPQNNRSQVIATSRNTVIGDFYNANPSSMQVAIDNLVKLEATDKALILGDMFELGDETLAEHTAIADKIQEHQFKGVYLVGEYFYELKDKYPYQFFKTADACKEYLIENPLKNQLILLKGSRGMKLEVLLEVL</sequence>
<keyword evidence="6 10" id="KW-0133">Cell shape</keyword>
<keyword evidence="4 10" id="KW-0547">Nucleotide-binding</keyword>
<dbReference type="AlphaFoldDB" id="A0A5C0VIM1"/>
<keyword evidence="9 10" id="KW-0961">Cell wall biogenesis/degradation</keyword>
<organism evidence="15 16">
    <name type="scientific">Pedobacter aquae</name>
    <dbReference type="NCBI Taxonomy" id="2605747"/>
    <lineage>
        <taxon>Bacteria</taxon>
        <taxon>Pseudomonadati</taxon>
        <taxon>Bacteroidota</taxon>
        <taxon>Sphingobacteriia</taxon>
        <taxon>Sphingobacteriales</taxon>
        <taxon>Sphingobacteriaceae</taxon>
        <taxon>Pedobacter</taxon>
    </lineage>
</organism>
<dbReference type="InterPro" id="IPR035911">
    <property type="entry name" value="MurE/MurF_N"/>
</dbReference>
<comment type="catalytic activity">
    <reaction evidence="10 11">
        <text>D-alanyl-D-alanine + UDP-N-acetyl-alpha-D-muramoyl-L-alanyl-gamma-D-glutamyl-meso-2,6-diaminopimelate + ATP = UDP-N-acetyl-alpha-D-muramoyl-L-alanyl-gamma-D-glutamyl-meso-2,6-diaminopimeloyl-D-alanyl-D-alanine + ADP + phosphate + H(+)</text>
        <dbReference type="Rhea" id="RHEA:28374"/>
        <dbReference type="ChEBI" id="CHEBI:15378"/>
        <dbReference type="ChEBI" id="CHEBI:30616"/>
        <dbReference type="ChEBI" id="CHEBI:43474"/>
        <dbReference type="ChEBI" id="CHEBI:57822"/>
        <dbReference type="ChEBI" id="CHEBI:61386"/>
        <dbReference type="ChEBI" id="CHEBI:83905"/>
        <dbReference type="ChEBI" id="CHEBI:456216"/>
        <dbReference type="EC" id="6.3.2.10"/>
    </reaction>
</comment>
<keyword evidence="5 10" id="KW-0067">ATP-binding</keyword>
<dbReference type="Gene3D" id="3.90.190.20">
    <property type="entry name" value="Mur ligase, C-terminal domain"/>
    <property type="match status" value="1"/>
</dbReference>
<dbReference type="GO" id="GO:0005737">
    <property type="term" value="C:cytoplasm"/>
    <property type="evidence" value="ECO:0007669"/>
    <property type="project" value="UniProtKB-SubCell"/>
</dbReference>
<comment type="similarity">
    <text evidence="10">Belongs to the MurCDEF family. MurF subfamily.</text>
</comment>
<evidence type="ECO:0000256" key="6">
    <source>
        <dbReference type="ARBA" id="ARBA00022960"/>
    </source>
</evidence>
<comment type="function">
    <text evidence="10 11">Involved in cell wall formation. Catalyzes the final step in the synthesis of UDP-N-acetylmuramoyl-pentapeptide, the precursor of murein.</text>
</comment>
<evidence type="ECO:0000259" key="14">
    <source>
        <dbReference type="Pfam" id="PF08245"/>
    </source>
</evidence>
<accession>A0A5C0VIM1</accession>
<feature type="domain" description="Mur ligase central" evidence="14">
    <location>
        <begin position="96"/>
        <end position="281"/>
    </location>
</feature>
<dbReference type="Pfam" id="PF02875">
    <property type="entry name" value="Mur_ligase_C"/>
    <property type="match status" value="1"/>
</dbReference>
<protein>
    <recommendedName>
        <fullName evidence="10 11">UDP-N-acetylmuramoyl-tripeptide--D-alanyl-D-alanine ligase</fullName>
        <ecNumber evidence="10 11">6.3.2.10</ecNumber>
    </recommendedName>
    <alternativeName>
        <fullName evidence="10">D-alanyl-D-alanine-adding enzyme</fullName>
    </alternativeName>
</protein>
<dbReference type="InterPro" id="IPR004101">
    <property type="entry name" value="Mur_ligase_C"/>
</dbReference>
<keyword evidence="2 10" id="KW-0436">Ligase</keyword>
<evidence type="ECO:0000256" key="5">
    <source>
        <dbReference type="ARBA" id="ARBA00022840"/>
    </source>
</evidence>
<comment type="pathway">
    <text evidence="10 11">Cell wall biogenesis; peptidoglycan biosynthesis.</text>
</comment>
<dbReference type="GO" id="GO:0005524">
    <property type="term" value="F:ATP binding"/>
    <property type="evidence" value="ECO:0007669"/>
    <property type="project" value="UniProtKB-UniRule"/>
</dbReference>
<keyword evidence="7 10" id="KW-0573">Peptidoglycan synthesis</keyword>
<evidence type="ECO:0000256" key="7">
    <source>
        <dbReference type="ARBA" id="ARBA00022984"/>
    </source>
</evidence>
<feature type="domain" description="Mur ligase C-terminal" evidence="13">
    <location>
        <begin position="305"/>
        <end position="421"/>
    </location>
</feature>
<feature type="binding site" evidence="10">
    <location>
        <begin position="97"/>
        <end position="103"/>
    </location>
    <ligand>
        <name>ATP</name>
        <dbReference type="ChEBI" id="CHEBI:30616"/>
    </ligand>
</feature>
<evidence type="ECO:0000256" key="1">
    <source>
        <dbReference type="ARBA" id="ARBA00022490"/>
    </source>
</evidence>
<dbReference type="PANTHER" id="PTHR43024:SF1">
    <property type="entry name" value="UDP-N-ACETYLMURAMOYL-TRIPEPTIDE--D-ALANYL-D-ALANINE LIGASE"/>
    <property type="match status" value="1"/>
</dbReference>
<dbReference type="Pfam" id="PF08245">
    <property type="entry name" value="Mur_ligase_M"/>
    <property type="match status" value="1"/>
</dbReference>
<dbReference type="Gene3D" id="3.40.1390.10">
    <property type="entry name" value="MurE/MurF, N-terminal domain"/>
    <property type="match status" value="1"/>
</dbReference>
<evidence type="ECO:0000259" key="12">
    <source>
        <dbReference type="Pfam" id="PF01225"/>
    </source>
</evidence>
<keyword evidence="8 10" id="KW-0131">Cell cycle</keyword>
<comment type="subcellular location">
    <subcellularLocation>
        <location evidence="10 11">Cytoplasm</location>
    </subcellularLocation>
</comment>
<dbReference type="InterPro" id="IPR013221">
    <property type="entry name" value="Mur_ligase_cen"/>
</dbReference>
<evidence type="ECO:0000256" key="11">
    <source>
        <dbReference type="RuleBase" id="RU004136"/>
    </source>
</evidence>
<dbReference type="GO" id="GO:0047480">
    <property type="term" value="F:UDP-N-acetylmuramoyl-tripeptide-D-alanyl-D-alanine ligase activity"/>
    <property type="evidence" value="ECO:0007669"/>
    <property type="project" value="UniProtKB-UniRule"/>
</dbReference>
<dbReference type="Gene3D" id="3.40.1190.10">
    <property type="entry name" value="Mur-like, catalytic domain"/>
    <property type="match status" value="1"/>
</dbReference>
<dbReference type="EMBL" id="CP043329">
    <property type="protein sequence ID" value="QEK52578.1"/>
    <property type="molecule type" value="Genomic_DNA"/>
</dbReference>
<dbReference type="EC" id="6.3.2.10" evidence="10 11"/>
<name>A0A5C0VIM1_9SPHI</name>
<dbReference type="PANTHER" id="PTHR43024">
    <property type="entry name" value="UDP-N-ACETYLMURAMOYL-TRIPEPTIDE--D-ALANYL-D-ALANINE LIGASE"/>
    <property type="match status" value="1"/>
</dbReference>
<evidence type="ECO:0000313" key="15">
    <source>
        <dbReference type="EMBL" id="QEK52578.1"/>
    </source>
</evidence>